<gene>
    <name evidence="1" type="ORF">L2E82_47930</name>
</gene>
<name>A0ACB8YXX0_CICIN</name>
<comment type="caution">
    <text evidence="1">The sequence shown here is derived from an EMBL/GenBank/DDBJ whole genome shotgun (WGS) entry which is preliminary data.</text>
</comment>
<keyword evidence="2" id="KW-1185">Reference proteome</keyword>
<proteinExistence type="predicted"/>
<organism evidence="1 2">
    <name type="scientific">Cichorium intybus</name>
    <name type="common">Chicory</name>
    <dbReference type="NCBI Taxonomy" id="13427"/>
    <lineage>
        <taxon>Eukaryota</taxon>
        <taxon>Viridiplantae</taxon>
        <taxon>Streptophyta</taxon>
        <taxon>Embryophyta</taxon>
        <taxon>Tracheophyta</taxon>
        <taxon>Spermatophyta</taxon>
        <taxon>Magnoliopsida</taxon>
        <taxon>eudicotyledons</taxon>
        <taxon>Gunneridae</taxon>
        <taxon>Pentapetalae</taxon>
        <taxon>asterids</taxon>
        <taxon>campanulids</taxon>
        <taxon>Asterales</taxon>
        <taxon>Asteraceae</taxon>
        <taxon>Cichorioideae</taxon>
        <taxon>Cichorieae</taxon>
        <taxon>Cichoriinae</taxon>
        <taxon>Cichorium</taxon>
    </lineage>
</organism>
<evidence type="ECO:0000313" key="2">
    <source>
        <dbReference type="Proteomes" id="UP001055811"/>
    </source>
</evidence>
<reference evidence="1 2" key="2">
    <citation type="journal article" date="2022" name="Mol. Ecol. Resour.">
        <title>The genomes of chicory, endive, great burdock and yacon provide insights into Asteraceae paleo-polyploidization history and plant inulin production.</title>
        <authorList>
            <person name="Fan W."/>
            <person name="Wang S."/>
            <person name="Wang H."/>
            <person name="Wang A."/>
            <person name="Jiang F."/>
            <person name="Liu H."/>
            <person name="Zhao H."/>
            <person name="Xu D."/>
            <person name="Zhang Y."/>
        </authorList>
    </citation>
    <scope>NUCLEOTIDE SEQUENCE [LARGE SCALE GENOMIC DNA]</scope>
    <source>
        <strain evidence="2">cv. Punajuju</strain>
        <tissue evidence="1">Leaves</tissue>
    </source>
</reference>
<dbReference type="Proteomes" id="UP001055811">
    <property type="component" value="Linkage Group LG09"/>
</dbReference>
<sequence length="343" mass="38617">MCKFLKREIRAWWRTSGEDAKDGVDCSDPSGDGGRLLGLFGDSQGGEEQRERWRVRKKMKAKYHACLCVIKPLIRFQTSPVSSPTQNQPLLDIFPFNLTCVAIAGADYCLIAADSRMSTGYSILTREYSKISDKSIMASSGFHADVKALQKVLASRHSSYQHQHNKQMSCPAMAQLLSNTLYYKRFFPYYAFNVLGGLDSEGKGCVFTYDAVGSYERVGYSAQGSDENPFLQECGGIYGENTCITDSTTTLPSENSATIALLRNYCLTLNAHYWFTYLNSDFNKEGCSQEEDMLLCDAQKIFGNRWTEIAKVVSGRLQSQQIESQHHKFLITRIFPLSCYAKF</sequence>
<dbReference type="EMBL" id="CM042017">
    <property type="protein sequence ID" value="KAI3689958.1"/>
    <property type="molecule type" value="Genomic_DNA"/>
</dbReference>
<accession>A0ACB8YXX0</accession>
<evidence type="ECO:0000313" key="1">
    <source>
        <dbReference type="EMBL" id="KAI3689958.1"/>
    </source>
</evidence>
<protein>
    <submittedName>
        <fullName evidence="1">Uncharacterized protein</fullName>
    </submittedName>
</protein>
<reference evidence="2" key="1">
    <citation type="journal article" date="2022" name="Mol. Ecol. Resour.">
        <title>The genomes of chicory, endive, great burdock and yacon provide insights into Asteraceae palaeo-polyploidization history and plant inulin production.</title>
        <authorList>
            <person name="Fan W."/>
            <person name="Wang S."/>
            <person name="Wang H."/>
            <person name="Wang A."/>
            <person name="Jiang F."/>
            <person name="Liu H."/>
            <person name="Zhao H."/>
            <person name="Xu D."/>
            <person name="Zhang Y."/>
        </authorList>
    </citation>
    <scope>NUCLEOTIDE SEQUENCE [LARGE SCALE GENOMIC DNA]</scope>
    <source>
        <strain evidence="2">cv. Punajuju</strain>
    </source>
</reference>